<keyword evidence="1" id="KW-0472">Membrane</keyword>
<accession>A0A7G9T6A3</accession>
<dbReference type="EMBL" id="CP060724">
    <property type="protein sequence ID" value="QNN75628.1"/>
    <property type="molecule type" value="Genomic_DNA"/>
</dbReference>
<keyword evidence="3" id="KW-1185">Reference proteome</keyword>
<protein>
    <submittedName>
        <fullName evidence="2">Uncharacterized protein</fullName>
    </submittedName>
</protein>
<evidence type="ECO:0000313" key="2">
    <source>
        <dbReference type="EMBL" id="QNN75628.1"/>
    </source>
</evidence>
<name>A0A7G9T6A3_9LACO</name>
<gene>
    <name evidence="2" type="ORF">H9L19_01770</name>
</gene>
<keyword evidence="1" id="KW-0812">Transmembrane</keyword>
<dbReference type="RefSeq" id="WP_187529460.1">
    <property type="nucleotide sequence ID" value="NZ_CP060724.1"/>
</dbReference>
<dbReference type="AlphaFoldDB" id="A0A7G9T6A3"/>
<proteinExistence type="predicted"/>
<sequence length="66" mass="7793">MYSTSAILFIISFFLILTIIGFVTLFTLFVQATRRFWRGLYRMAIYLYKRSSGYPERDAMNIAISH</sequence>
<dbReference type="KEGG" id="wdi:H9L19_01770"/>
<dbReference type="Proteomes" id="UP000515800">
    <property type="component" value="Chromosome"/>
</dbReference>
<evidence type="ECO:0000313" key="3">
    <source>
        <dbReference type="Proteomes" id="UP000515800"/>
    </source>
</evidence>
<organism evidence="2 3">
    <name type="scientific">Weissella diestrammenae</name>
    <dbReference type="NCBI Taxonomy" id="1162633"/>
    <lineage>
        <taxon>Bacteria</taxon>
        <taxon>Bacillati</taxon>
        <taxon>Bacillota</taxon>
        <taxon>Bacilli</taxon>
        <taxon>Lactobacillales</taxon>
        <taxon>Lactobacillaceae</taxon>
        <taxon>Weissella</taxon>
    </lineage>
</organism>
<evidence type="ECO:0000256" key="1">
    <source>
        <dbReference type="SAM" id="Phobius"/>
    </source>
</evidence>
<reference evidence="2 3" key="1">
    <citation type="submission" date="2020-08" db="EMBL/GenBank/DDBJ databases">
        <title>Genome sequence of Weissella diestrammenae KACC 16890T.</title>
        <authorList>
            <person name="Hyun D.-W."/>
            <person name="Bae J.-W."/>
        </authorList>
    </citation>
    <scope>NUCLEOTIDE SEQUENCE [LARGE SCALE GENOMIC DNA]</scope>
    <source>
        <strain evidence="2 3">KACC 16890</strain>
    </source>
</reference>
<keyword evidence="1" id="KW-1133">Transmembrane helix</keyword>
<feature type="transmembrane region" description="Helical" evidence="1">
    <location>
        <begin position="6"/>
        <end position="30"/>
    </location>
</feature>